<keyword evidence="2" id="KW-1185">Reference proteome</keyword>
<dbReference type="Proteomes" id="UP000827986">
    <property type="component" value="Unassembled WGS sequence"/>
</dbReference>
<sequence>MASVGAVTQRPHSINLDPVRRPLKNNLMLRSWLGWAAANTSQLPNVEDVATTGLKAPLSGATWELLPVGPIQSLMEDCHLSAATWITFLLTLAVCCKCPAVRLVVESLHLREIMALRKTEGLLPLSASSLHKRKWDKI</sequence>
<name>A0A9D3X064_9SAUR</name>
<evidence type="ECO:0000313" key="2">
    <source>
        <dbReference type="Proteomes" id="UP000827986"/>
    </source>
</evidence>
<comment type="caution">
    <text evidence="1">The sequence shown here is derived from an EMBL/GenBank/DDBJ whole genome shotgun (WGS) entry which is preliminary data.</text>
</comment>
<evidence type="ECO:0000313" key="1">
    <source>
        <dbReference type="EMBL" id="KAH1170312.1"/>
    </source>
</evidence>
<proteinExistence type="predicted"/>
<organism evidence="1 2">
    <name type="scientific">Mauremys mutica</name>
    <name type="common">yellowpond turtle</name>
    <dbReference type="NCBI Taxonomy" id="74926"/>
    <lineage>
        <taxon>Eukaryota</taxon>
        <taxon>Metazoa</taxon>
        <taxon>Chordata</taxon>
        <taxon>Craniata</taxon>
        <taxon>Vertebrata</taxon>
        <taxon>Euteleostomi</taxon>
        <taxon>Archelosauria</taxon>
        <taxon>Testudinata</taxon>
        <taxon>Testudines</taxon>
        <taxon>Cryptodira</taxon>
        <taxon>Durocryptodira</taxon>
        <taxon>Testudinoidea</taxon>
        <taxon>Geoemydidae</taxon>
        <taxon>Geoemydinae</taxon>
        <taxon>Mauremys</taxon>
    </lineage>
</organism>
<dbReference type="AlphaFoldDB" id="A0A9D3X064"/>
<accession>A0A9D3X064</accession>
<dbReference type="EMBL" id="JAHDVG010000484">
    <property type="protein sequence ID" value="KAH1170312.1"/>
    <property type="molecule type" value="Genomic_DNA"/>
</dbReference>
<reference evidence="1" key="1">
    <citation type="submission" date="2021-09" db="EMBL/GenBank/DDBJ databases">
        <title>The genome of Mauremys mutica provides insights into the evolution of semi-aquatic lifestyle.</title>
        <authorList>
            <person name="Gong S."/>
            <person name="Gao Y."/>
        </authorList>
    </citation>
    <scope>NUCLEOTIDE SEQUENCE</scope>
    <source>
        <strain evidence="1">MM-2020</strain>
        <tissue evidence="1">Muscle</tissue>
    </source>
</reference>
<gene>
    <name evidence="1" type="ORF">KIL84_001297</name>
</gene>
<protein>
    <submittedName>
        <fullName evidence="1">Uncharacterized protein</fullName>
    </submittedName>
</protein>